<dbReference type="EMBL" id="JAFNEN010000075">
    <property type="protein sequence ID" value="KAG8195962.1"/>
    <property type="molecule type" value="Genomic_DNA"/>
</dbReference>
<evidence type="ECO:0000256" key="4">
    <source>
        <dbReference type="SAM" id="MobiDB-lite"/>
    </source>
</evidence>
<evidence type="ECO:0000313" key="9">
    <source>
        <dbReference type="Proteomes" id="UP000827092"/>
    </source>
</evidence>
<evidence type="ECO:0000259" key="5">
    <source>
        <dbReference type="Pfam" id="PF19031"/>
    </source>
</evidence>
<evidence type="ECO:0000259" key="6">
    <source>
        <dbReference type="Pfam" id="PF19032"/>
    </source>
</evidence>
<evidence type="ECO:0008006" key="10">
    <source>
        <dbReference type="Google" id="ProtNLM"/>
    </source>
</evidence>
<dbReference type="Pfam" id="PF19033">
    <property type="entry name" value="Intu_longin_3"/>
    <property type="match status" value="1"/>
</dbReference>
<dbReference type="Pfam" id="PF19031">
    <property type="entry name" value="Intu_longin_1"/>
    <property type="match status" value="1"/>
</dbReference>
<dbReference type="PANTHER" id="PTHR21082:SF4">
    <property type="entry name" value="PROTEIN INTURNED"/>
    <property type="match status" value="1"/>
</dbReference>
<dbReference type="Proteomes" id="UP000827092">
    <property type="component" value="Unassembled WGS sequence"/>
</dbReference>
<dbReference type="InterPro" id="IPR043989">
    <property type="entry name" value="CCZ1/INTU/HSP4_longin_3"/>
</dbReference>
<feature type="region of interest" description="Disordered" evidence="4">
    <location>
        <begin position="519"/>
        <end position="546"/>
    </location>
</feature>
<dbReference type="PANTHER" id="PTHR21082">
    <property type="entry name" value="PROTEIN INTURNED"/>
    <property type="match status" value="1"/>
</dbReference>
<organism evidence="8 9">
    <name type="scientific">Oedothorax gibbosus</name>
    <dbReference type="NCBI Taxonomy" id="931172"/>
    <lineage>
        <taxon>Eukaryota</taxon>
        <taxon>Metazoa</taxon>
        <taxon>Ecdysozoa</taxon>
        <taxon>Arthropoda</taxon>
        <taxon>Chelicerata</taxon>
        <taxon>Arachnida</taxon>
        <taxon>Araneae</taxon>
        <taxon>Araneomorphae</taxon>
        <taxon>Entelegynae</taxon>
        <taxon>Araneoidea</taxon>
        <taxon>Linyphiidae</taxon>
        <taxon>Erigoninae</taxon>
        <taxon>Oedothorax</taxon>
    </lineage>
</organism>
<feature type="domain" description="CCZ1/INTU/HSP4 first Longin" evidence="5">
    <location>
        <begin position="168"/>
        <end position="260"/>
    </location>
</feature>
<name>A0AAV6VJ71_9ARAC</name>
<evidence type="ECO:0000256" key="1">
    <source>
        <dbReference type="ARBA" id="ARBA00004496"/>
    </source>
</evidence>
<protein>
    <recommendedName>
        <fullName evidence="10">Protein inturned</fullName>
    </recommendedName>
</protein>
<gene>
    <name evidence="8" type="ORF">JTE90_028936</name>
</gene>
<feature type="compositionally biased region" description="Low complexity" evidence="4">
    <location>
        <begin position="519"/>
        <end position="531"/>
    </location>
</feature>
<reference evidence="8 9" key="1">
    <citation type="journal article" date="2022" name="Nat. Ecol. Evol.">
        <title>A masculinizing supergene underlies an exaggerated male reproductive morph in a spider.</title>
        <authorList>
            <person name="Hendrickx F."/>
            <person name="De Corte Z."/>
            <person name="Sonet G."/>
            <person name="Van Belleghem S.M."/>
            <person name="Kostlbacher S."/>
            <person name="Vangestel C."/>
        </authorList>
    </citation>
    <scope>NUCLEOTIDE SEQUENCE [LARGE SCALE GENOMIC DNA]</scope>
    <source>
        <strain evidence="8">W744_W776</strain>
    </source>
</reference>
<feature type="domain" description="CCZ1/INTU second Longin" evidence="6">
    <location>
        <begin position="348"/>
        <end position="464"/>
    </location>
</feature>
<proteinExistence type="predicted"/>
<comment type="caution">
    <text evidence="8">The sequence shown here is derived from an EMBL/GenBank/DDBJ whole genome shotgun (WGS) entry which is preliminary data.</text>
</comment>
<dbReference type="InterPro" id="IPR043988">
    <property type="entry name" value="CCZ1/INTU_longin_2"/>
</dbReference>
<evidence type="ECO:0000259" key="7">
    <source>
        <dbReference type="Pfam" id="PF19033"/>
    </source>
</evidence>
<sequence>MAESRDDISEYSSEYSESGSCGSSCSGSDEDPYYPWMDKVGSREELLGLDLGVFEDGDSLYENGCIKILGILSGQELLDIKPGDWLKSINDTPVHVNNIDDICKELSVPSRIKLTISTPYFATSTTSDCHESTMDELLGSSDVIQKTKAQLLNVPHGIFYLVMEDESQISNEGVIYRYPAENTPLFNIKGLFITLSHMISDVASPPLLSCSLTIQEELVHVAFAKEGNGTFVLAFPSSCSTISEVLDFATILVKFLKFQHTTLKVAFGFGNNENQLDYFFTLFFKHYVLEYSQKCYFDSHLMEVLPSVHWLPLPVDIKTEIDEILSELESSDYGIHEGFVRNQRIYSIFGSCLFYKGYLLCNHLPKMDLIDIQSFLHLNNLLLLTRLQSVAEIIIWKEVFPSRHQRQHYSDPDYIEVKGRWFMLTVAMNNCILVVLLEAGGCSITAEGNPPPEPFYVEEVQNTLIILHDCGIASAVEKMLHQCLPPVVSSEMFLKDGSFTRNSISSIFSNTNNSSINTSLKSAGHSSHSSLPLEKGPADGESDIESSFSDISNENLSYGEHSSRRYSLSAGSTTESQGSGKFSNIQKSATSLSDTNISHSSCPEILYREQKLSVVAGNKNTLFQYLHMDPVEGVFIAPICNLSSIQESALKYIWSKFYQCCLNLRKVFARSLRNEEIIKTSTVTKYGVNTFLRNAYEQGVLFSYTHKDGLKQKKAMQFWVIGRLFFTPEPRELYVCFHDSVHQDIVEIAFRLGFGLVL</sequence>
<dbReference type="GO" id="GO:0016192">
    <property type="term" value="P:vesicle-mediated transport"/>
    <property type="evidence" value="ECO:0007669"/>
    <property type="project" value="InterPro"/>
</dbReference>
<dbReference type="GO" id="GO:0005929">
    <property type="term" value="C:cilium"/>
    <property type="evidence" value="ECO:0007669"/>
    <property type="project" value="TreeGrafter"/>
</dbReference>
<feature type="domain" description="CCZ1/INTU/HPS4 third Longin" evidence="7">
    <location>
        <begin position="619"/>
        <end position="752"/>
    </location>
</feature>
<dbReference type="GO" id="GO:0005737">
    <property type="term" value="C:cytoplasm"/>
    <property type="evidence" value="ECO:0007669"/>
    <property type="project" value="UniProtKB-SubCell"/>
</dbReference>
<accession>A0AAV6VJ71</accession>
<dbReference type="AlphaFoldDB" id="A0AAV6VJ71"/>
<evidence type="ECO:0000313" key="8">
    <source>
        <dbReference type="EMBL" id="KAG8195962.1"/>
    </source>
</evidence>
<evidence type="ECO:0000256" key="2">
    <source>
        <dbReference type="ARBA" id="ARBA00022473"/>
    </source>
</evidence>
<keyword evidence="3" id="KW-0963">Cytoplasm</keyword>
<dbReference type="InterPro" id="IPR039151">
    <property type="entry name" value="INTU"/>
</dbReference>
<keyword evidence="9" id="KW-1185">Reference proteome</keyword>
<feature type="compositionally biased region" description="Low complexity" evidence="4">
    <location>
        <begin position="10"/>
        <end position="27"/>
    </location>
</feature>
<dbReference type="GO" id="GO:0001736">
    <property type="term" value="P:establishment of planar polarity"/>
    <property type="evidence" value="ECO:0007669"/>
    <property type="project" value="InterPro"/>
</dbReference>
<dbReference type="Pfam" id="PF19032">
    <property type="entry name" value="Intu_longin_2"/>
    <property type="match status" value="1"/>
</dbReference>
<evidence type="ECO:0000256" key="3">
    <source>
        <dbReference type="ARBA" id="ARBA00022490"/>
    </source>
</evidence>
<dbReference type="GO" id="GO:0007399">
    <property type="term" value="P:nervous system development"/>
    <property type="evidence" value="ECO:0007669"/>
    <property type="project" value="TreeGrafter"/>
</dbReference>
<comment type="subcellular location">
    <subcellularLocation>
        <location evidence="1">Cytoplasm</location>
    </subcellularLocation>
</comment>
<keyword evidence="2" id="KW-0217">Developmental protein</keyword>
<feature type="region of interest" description="Disordered" evidence="4">
    <location>
        <begin position="1"/>
        <end position="28"/>
    </location>
</feature>
<dbReference type="GO" id="GO:0060271">
    <property type="term" value="P:cilium assembly"/>
    <property type="evidence" value="ECO:0007669"/>
    <property type="project" value="InterPro"/>
</dbReference>
<dbReference type="InterPro" id="IPR043987">
    <property type="entry name" value="CCZ1/INTU/HSP4_longin_1"/>
</dbReference>